<dbReference type="PANTHER" id="PTHR11426">
    <property type="entry name" value="HISTONE H3"/>
    <property type="match status" value="1"/>
</dbReference>
<evidence type="ECO:0000313" key="6">
    <source>
        <dbReference type="RefSeq" id="XP_027429066.1"/>
    </source>
</evidence>
<name>A0A6J2BDN7_ZALCA</name>
<feature type="domain" description="Core Histone H2A/H2B/H3" evidence="4">
    <location>
        <begin position="57"/>
        <end position="119"/>
    </location>
</feature>
<dbReference type="GO" id="GO:0003677">
    <property type="term" value="F:DNA binding"/>
    <property type="evidence" value="ECO:0007669"/>
    <property type="project" value="InterPro"/>
</dbReference>
<reference evidence="6" key="1">
    <citation type="submission" date="2025-08" db="UniProtKB">
        <authorList>
            <consortium name="RefSeq"/>
        </authorList>
    </citation>
    <scope>IDENTIFICATION</scope>
    <source>
        <tissue evidence="6">Blood</tissue>
    </source>
</reference>
<dbReference type="PRINTS" id="PR00622">
    <property type="entry name" value="HISTONEH3"/>
</dbReference>
<evidence type="ECO:0000259" key="4">
    <source>
        <dbReference type="Pfam" id="PF00125"/>
    </source>
</evidence>
<dbReference type="InterPro" id="IPR007125">
    <property type="entry name" value="H2A/H2B/H3"/>
</dbReference>
<dbReference type="Proteomes" id="UP000515165">
    <property type="component" value="Chromosome 12"/>
</dbReference>
<evidence type="ECO:0000256" key="1">
    <source>
        <dbReference type="ARBA" id="ARBA00010343"/>
    </source>
</evidence>
<evidence type="ECO:0000313" key="5">
    <source>
        <dbReference type="Proteomes" id="UP000515165"/>
    </source>
</evidence>
<protein>
    <submittedName>
        <fullName evidence="6">Histone H3.3A-like</fullName>
    </submittedName>
</protein>
<dbReference type="GO" id="GO:0030527">
    <property type="term" value="F:structural constituent of chromatin"/>
    <property type="evidence" value="ECO:0007669"/>
    <property type="project" value="InterPro"/>
</dbReference>
<dbReference type="RefSeq" id="XP_027429066.1">
    <property type="nucleotide sequence ID" value="XM_027573265.1"/>
</dbReference>
<evidence type="ECO:0000256" key="2">
    <source>
        <dbReference type="ARBA" id="ARBA00022481"/>
    </source>
</evidence>
<accession>A0A6J2BDN7</accession>
<proteinExistence type="inferred from homology"/>
<dbReference type="KEGG" id="zca:113911079"/>
<organism evidence="5 6">
    <name type="scientific">Zalophus californianus</name>
    <name type="common">California sealion</name>
    <dbReference type="NCBI Taxonomy" id="9704"/>
    <lineage>
        <taxon>Eukaryota</taxon>
        <taxon>Metazoa</taxon>
        <taxon>Chordata</taxon>
        <taxon>Craniata</taxon>
        <taxon>Vertebrata</taxon>
        <taxon>Euteleostomi</taxon>
        <taxon>Mammalia</taxon>
        <taxon>Eutheria</taxon>
        <taxon>Laurasiatheria</taxon>
        <taxon>Carnivora</taxon>
        <taxon>Caniformia</taxon>
        <taxon>Pinnipedia</taxon>
        <taxon>Otariidae</taxon>
        <taxon>Zalophus</taxon>
    </lineage>
</organism>
<dbReference type="GeneID" id="113911079"/>
<evidence type="ECO:0000256" key="3">
    <source>
        <dbReference type="SAM" id="MobiDB-lite"/>
    </source>
</evidence>
<comment type="similarity">
    <text evidence="1">Belongs to the histone H3 family.</text>
</comment>
<gene>
    <name evidence="6" type="primary">LOC113911079</name>
</gene>
<dbReference type="SMART" id="SM00428">
    <property type="entry name" value="H3"/>
    <property type="match status" value="1"/>
</dbReference>
<feature type="region of interest" description="Disordered" evidence="3">
    <location>
        <begin position="13"/>
        <end position="55"/>
    </location>
</feature>
<keyword evidence="5" id="KW-1185">Reference proteome</keyword>
<dbReference type="GO" id="GO:0046982">
    <property type="term" value="F:protein heterodimerization activity"/>
    <property type="evidence" value="ECO:0007669"/>
    <property type="project" value="InterPro"/>
</dbReference>
<dbReference type="InterPro" id="IPR000164">
    <property type="entry name" value="Histone_H3/CENP-A"/>
</dbReference>
<sequence>MKKLDCSIIGDRKAKAQTAGKSTGGKAPRMQLATKAARKSAPSTGGVKKPRRYRPGTRLVREIAQDFKTDLRFKSGSYWCLAGGKRVLFWWASEDTSLCTIQGKRVTIMPEDIQLARRILAERA</sequence>
<dbReference type="Gene3D" id="1.10.20.10">
    <property type="entry name" value="Histone, subunit A"/>
    <property type="match status" value="2"/>
</dbReference>
<dbReference type="Pfam" id="PF00125">
    <property type="entry name" value="Histone"/>
    <property type="match status" value="1"/>
</dbReference>
<dbReference type="SUPFAM" id="SSF47113">
    <property type="entry name" value="Histone-fold"/>
    <property type="match status" value="1"/>
</dbReference>
<dbReference type="GO" id="GO:0000786">
    <property type="term" value="C:nucleosome"/>
    <property type="evidence" value="ECO:0007669"/>
    <property type="project" value="InterPro"/>
</dbReference>
<keyword evidence="2" id="KW-0488">Methylation</keyword>
<dbReference type="AlphaFoldDB" id="A0A6J2BDN7"/>
<dbReference type="InterPro" id="IPR009072">
    <property type="entry name" value="Histone-fold"/>
</dbReference>